<evidence type="ECO:0000259" key="7">
    <source>
        <dbReference type="Pfam" id="PF15619"/>
    </source>
</evidence>
<accession>A0A8C0C3W3</accession>
<dbReference type="PANTHER" id="PTHR16650:SF9">
    <property type="entry name" value="LEBERCILIN-LIKE PROTEIN"/>
    <property type="match status" value="1"/>
</dbReference>
<protein>
    <recommendedName>
        <fullName evidence="3">Lebercilin-like protein</fullName>
    </recommendedName>
    <alternativeName>
        <fullName evidence="4">Leber congenital amaurosis 5-like protein</fullName>
    </alternativeName>
</protein>
<name>A0A8C0C3W3_9AVES</name>
<evidence type="ECO:0000256" key="4">
    <source>
        <dbReference type="ARBA" id="ARBA00041402"/>
    </source>
</evidence>
<dbReference type="GO" id="GO:0005930">
    <property type="term" value="C:axoneme"/>
    <property type="evidence" value="ECO:0007669"/>
    <property type="project" value="TreeGrafter"/>
</dbReference>
<evidence type="ECO:0000313" key="9">
    <source>
        <dbReference type="Proteomes" id="UP000694555"/>
    </source>
</evidence>
<dbReference type="AlphaFoldDB" id="A0A8C0C3W3"/>
<feature type="domain" description="Lebercilin" evidence="7">
    <location>
        <begin position="41"/>
        <end position="233"/>
    </location>
</feature>
<evidence type="ECO:0000256" key="1">
    <source>
        <dbReference type="ARBA" id="ARBA00010229"/>
    </source>
</evidence>
<evidence type="ECO:0000256" key="5">
    <source>
        <dbReference type="SAM" id="Coils"/>
    </source>
</evidence>
<evidence type="ECO:0000256" key="6">
    <source>
        <dbReference type="SAM" id="MobiDB-lite"/>
    </source>
</evidence>
<dbReference type="PANTHER" id="PTHR16650">
    <property type="entry name" value="C21ORF13-RELATED"/>
    <property type="match status" value="1"/>
</dbReference>
<comment type="similarity">
    <text evidence="1">Belongs to the LCA5 family.</text>
</comment>
<dbReference type="GO" id="GO:0042073">
    <property type="term" value="P:intraciliary transport"/>
    <property type="evidence" value="ECO:0007669"/>
    <property type="project" value="TreeGrafter"/>
</dbReference>
<feature type="region of interest" description="Disordered" evidence="6">
    <location>
        <begin position="294"/>
        <end position="333"/>
    </location>
</feature>
<keyword evidence="2 5" id="KW-0175">Coiled coil</keyword>
<reference evidence="8" key="2">
    <citation type="submission" date="2025-09" db="UniProtKB">
        <authorList>
            <consortium name="Ensembl"/>
        </authorList>
    </citation>
    <scope>IDENTIFICATION</scope>
</reference>
<dbReference type="Ensembl" id="ENSBJAT00000026185.1">
    <property type="protein sequence ID" value="ENSBJAP00000025487.1"/>
    <property type="gene ID" value="ENSBJAG00000016231.1"/>
</dbReference>
<sequence>MPVYFALNAGGKKLPAEKIPHQNSSFLSLQSSMISQKKNVVAQQMSSASLHKIKELKNEICYLQHKLEASSLENHILKQLQCRHSKAIGRYENSGSNLVDLLESHYDEVRALRKLLRMSQENERNTSRKLRKVEAELLKAKNALQTLHMLSEDKALAEREELDHRLSAFTEKMEENDKRIQSLEKQLKLNNSTFSRQLANENKKAVETGIITKNLQMEIKSLHQKIKEKDRQLYIKNICANWMPKIPKDKSDSVPHEKSMCIFIFLFCLVMCNLHCFIIGTYIDNVKEKSQEEDAVEEYEKEEKKPDEQLNNSEKAGTKCVTPGPRNKTPIRLKKPPIFSEATENLHRGLLTSGTKSKKGSLCNHRHAGQDCSEPAESKMKNSFGLYEPSFGKVTKTRQKDSSTEAEGCAHMTFAERKKSYERTLWTRLCLKRQPFNLQILTISFNDFSKMIVKSVVTEHFSVLGLSMHVHTYASY</sequence>
<evidence type="ECO:0000256" key="2">
    <source>
        <dbReference type="ARBA" id="ARBA00023054"/>
    </source>
</evidence>
<organism evidence="8 9">
    <name type="scientific">Buteo japonicus</name>
    <dbReference type="NCBI Taxonomy" id="224669"/>
    <lineage>
        <taxon>Eukaryota</taxon>
        <taxon>Metazoa</taxon>
        <taxon>Chordata</taxon>
        <taxon>Craniata</taxon>
        <taxon>Vertebrata</taxon>
        <taxon>Euteleostomi</taxon>
        <taxon>Archelosauria</taxon>
        <taxon>Archosauria</taxon>
        <taxon>Dinosauria</taxon>
        <taxon>Saurischia</taxon>
        <taxon>Theropoda</taxon>
        <taxon>Coelurosauria</taxon>
        <taxon>Aves</taxon>
        <taxon>Neognathae</taxon>
        <taxon>Neoaves</taxon>
        <taxon>Telluraves</taxon>
        <taxon>Accipitrimorphae</taxon>
        <taxon>Accipitriformes</taxon>
        <taxon>Accipitridae</taxon>
        <taxon>Accipitrinae</taxon>
        <taxon>Buteo</taxon>
    </lineage>
</organism>
<evidence type="ECO:0000256" key="3">
    <source>
        <dbReference type="ARBA" id="ARBA00041189"/>
    </source>
</evidence>
<keyword evidence="9" id="KW-1185">Reference proteome</keyword>
<reference evidence="8" key="1">
    <citation type="submission" date="2025-08" db="UniProtKB">
        <authorList>
            <consortium name="Ensembl"/>
        </authorList>
    </citation>
    <scope>IDENTIFICATION</scope>
</reference>
<dbReference type="Pfam" id="PF15619">
    <property type="entry name" value="Lebercilin"/>
    <property type="match status" value="1"/>
</dbReference>
<dbReference type="InterPro" id="IPR028933">
    <property type="entry name" value="Lebercilin_dom"/>
</dbReference>
<dbReference type="Proteomes" id="UP000694555">
    <property type="component" value="Unplaced"/>
</dbReference>
<feature type="coiled-coil region" evidence="5">
    <location>
        <begin position="116"/>
        <end position="186"/>
    </location>
</feature>
<evidence type="ECO:0000313" key="8">
    <source>
        <dbReference type="Ensembl" id="ENSBJAP00000025487.1"/>
    </source>
</evidence>
<proteinExistence type="inferred from homology"/>
<dbReference type="InterPro" id="IPR026188">
    <property type="entry name" value="Lebercilin-like"/>
</dbReference>